<name>A0A8X7BQT5_9ARAC</name>
<protein>
    <submittedName>
        <fullName evidence="1">Uncharacterized protein</fullName>
    </submittedName>
</protein>
<comment type="caution">
    <text evidence="1">The sequence shown here is derived from an EMBL/GenBank/DDBJ whole genome shotgun (WGS) entry which is preliminary data.</text>
</comment>
<dbReference type="AlphaFoldDB" id="A0A8X7BQT5"/>
<dbReference type="OrthoDB" id="7902892at2759"/>
<proteinExistence type="predicted"/>
<evidence type="ECO:0000313" key="2">
    <source>
        <dbReference type="Proteomes" id="UP000886998"/>
    </source>
</evidence>
<dbReference type="EMBL" id="BMAV01001265">
    <property type="protein sequence ID" value="GFY39212.1"/>
    <property type="molecule type" value="Genomic_DNA"/>
</dbReference>
<organism evidence="1 2">
    <name type="scientific">Trichonephila inaurata madagascariensis</name>
    <dbReference type="NCBI Taxonomy" id="2747483"/>
    <lineage>
        <taxon>Eukaryota</taxon>
        <taxon>Metazoa</taxon>
        <taxon>Ecdysozoa</taxon>
        <taxon>Arthropoda</taxon>
        <taxon>Chelicerata</taxon>
        <taxon>Arachnida</taxon>
        <taxon>Araneae</taxon>
        <taxon>Araneomorphae</taxon>
        <taxon>Entelegynae</taxon>
        <taxon>Araneoidea</taxon>
        <taxon>Nephilidae</taxon>
        <taxon>Trichonephila</taxon>
        <taxon>Trichonephila inaurata</taxon>
    </lineage>
</organism>
<sequence>MLTVSFRAVVKDATMQGRLSINVSNIAAGFTHQLIRRGYVKSMVHRSPVNSSEDLVVCIATAVGDVWDNPAIFNTIRSLIRRRFVACITSQGRNFKSRL</sequence>
<gene>
    <name evidence="1" type="ORF">TNIN_404281</name>
</gene>
<keyword evidence="2" id="KW-1185">Reference proteome</keyword>
<evidence type="ECO:0000313" key="1">
    <source>
        <dbReference type="EMBL" id="GFY39212.1"/>
    </source>
</evidence>
<reference evidence="1" key="1">
    <citation type="submission" date="2020-08" db="EMBL/GenBank/DDBJ databases">
        <title>Multicomponent nature underlies the extraordinary mechanical properties of spider dragline silk.</title>
        <authorList>
            <person name="Kono N."/>
            <person name="Nakamura H."/>
            <person name="Mori M."/>
            <person name="Yoshida Y."/>
            <person name="Ohtoshi R."/>
            <person name="Malay A.D."/>
            <person name="Moran D.A.P."/>
            <person name="Tomita M."/>
            <person name="Numata K."/>
            <person name="Arakawa K."/>
        </authorList>
    </citation>
    <scope>NUCLEOTIDE SEQUENCE</scope>
</reference>
<dbReference type="Proteomes" id="UP000886998">
    <property type="component" value="Unassembled WGS sequence"/>
</dbReference>
<accession>A0A8X7BQT5</accession>